<keyword evidence="5 7" id="KW-0472">Membrane</keyword>
<feature type="transmembrane region" description="Helical" evidence="7">
    <location>
        <begin position="60"/>
        <end position="80"/>
    </location>
</feature>
<keyword evidence="3 7" id="KW-0812">Transmembrane</keyword>
<feature type="region of interest" description="Disordered" evidence="6">
    <location>
        <begin position="581"/>
        <end position="615"/>
    </location>
</feature>
<feature type="transmembrane region" description="Helical" evidence="7">
    <location>
        <begin position="544"/>
        <end position="566"/>
    </location>
</feature>
<dbReference type="GO" id="GO:0015204">
    <property type="term" value="F:urea transmembrane transporter activity"/>
    <property type="evidence" value="ECO:0007669"/>
    <property type="project" value="InterPro"/>
</dbReference>
<feature type="transmembrane region" description="Helical" evidence="7">
    <location>
        <begin position="309"/>
        <end position="328"/>
    </location>
</feature>
<dbReference type="GO" id="GO:0005886">
    <property type="term" value="C:plasma membrane"/>
    <property type="evidence" value="ECO:0007669"/>
    <property type="project" value="TreeGrafter"/>
</dbReference>
<dbReference type="PANTHER" id="PTHR46154:SF2">
    <property type="entry name" value="SOLUTE SYMPORTER FAMILY TRANSPORTER (AFU_ORTHOLOGUE AFUA_6G03200)"/>
    <property type="match status" value="1"/>
</dbReference>
<keyword evidence="9" id="KW-1185">Reference proteome</keyword>
<feature type="transmembrane region" description="Helical" evidence="7">
    <location>
        <begin position="448"/>
        <end position="470"/>
    </location>
</feature>
<evidence type="ECO:0000256" key="5">
    <source>
        <dbReference type="ARBA" id="ARBA00023136"/>
    </source>
</evidence>
<accession>A0A8H6Z2P7</accession>
<comment type="similarity">
    <text evidence="2">Belongs to the sodium:solute symporter (SSF) (TC 2.A.21) family.</text>
</comment>
<dbReference type="Proteomes" id="UP000620124">
    <property type="component" value="Unassembled WGS sequence"/>
</dbReference>
<feature type="transmembrane region" description="Helical" evidence="7">
    <location>
        <begin position="673"/>
        <end position="696"/>
    </location>
</feature>
<comment type="subcellular location">
    <subcellularLocation>
        <location evidence="1">Membrane</location>
        <topology evidence="1">Multi-pass membrane protein</topology>
    </subcellularLocation>
</comment>
<evidence type="ECO:0000256" key="2">
    <source>
        <dbReference type="ARBA" id="ARBA00006434"/>
    </source>
</evidence>
<evidence type="ECO:0000256" key="4">
    <source>
        <dbReference type="ARBA" id="ARBA00022989"/>
    </source>
</evidence>
<feature type="transmembrane region" description="Helical" evidence="7">
    <location>
        <begin position="646"/>
        <end position="667"/>
    </location>
</feature>
<reference evidence="8" key="1">
    <citation type="submission" date="2020-05" db="EMBL/GenBank/DDBJ databases">
        <title>Mycena genomes resolve the evolution of fungal bioluminescence.</title>
        <authorList>
            <person name="Tsai I.J."/>
        </authorList>
    </citation>
    <scope>NUCLEOTIDE SEQUENCE</scope>
    <source>
        <strain evidence="8">CCC161011</strain>
    </source>
</reference>
<keyword evidence="4 7" id="KW-1133">Transmembrane helix</keyword>
<evidence type="ECO:0000313" key="8">
    <source>
        <dbReference type="EMBL" id="KAF7368781.1"/>
    </source>
</evidence>
<dbReference type="InterPro" id="IPR031155">
    <property type="entry name" value="DUR"/>
</dbReference>
<feature type="transmembrane region" description="Helical" evidence="7">
    <location>
        <begin position="403"/>
        <end position="427"/>
    </location>
</feature>
<evidence type="ECO:0000256" key="7">
    <source>
        <dbReference type="SAM" id="Phobius"/>
    </source>
</evidence>
<dbReference type="EMBL" id="JACAZI010000002">
    <property type="protein sequence ID" value="KAF7368781.1"/>
    <property type="molecule type" value="Genomic_DNA"/>
</dbReference>
<feature type="transmembrane region" description="Helical" evidence="7">
    <location>
        <begin position="133"/>
        <end position="155"/>
    </location>
</feature>
<feature type="transmembrane region" description="Helical" evidence="7">
    <location>
        <begin position="476"/>
        <end position="498"/>
    </location>
</feature>
<feature type="transmembrane region" description="Helical" evidence="7">
    <location>
        <begin position="92"/>
        <end position="112"/>
    </location>
</feature>
<dbReference type="CDD" id="cd11476">
    <property type="entry name" value="SLC5sbd_DUR3"/>
    <property type="match status" value="1"/>
</dbReference>
<name>A0A8H6Z2P7_9AGAR</name>
<comment type="caution">
    <text evidence="8">The sequence shown here is derived from an EMBL/GenBank/DDBJ whole genome shotgun (WGS) entry which is preliminary data.</text>
</comment>
<gene>
    <name evidence="8" type="ORF">MVEN_00203200</name>
</gene>
<feature type="transmembrane region" description="Helical" evidence="7">
    <location>
        <begin position="20"/>
        <end position="39"/>
    </location>
</feature>
<dbReference type="AlphaFoldDB" id="A0A8H6Z2P7"/>
<proteinExistence type="inferred from homology"/>
<evidence type="ECO:0000256" key="1">
    <source>
        <dbReference type="ARBA" id="ARBA00004141"/>
    </source>
</evidence>
<feature type="compositionally biased region" description="Basic and acidic residues" evidence="6">
    <location>
        <begin position="589"/>
        <end position="613"/>
    </location>
</feature>
<dbReference type="PANTHER" id="PTHR46154">
    <property type="match status" value="1"/>
</dbReference>
<sequence>MSSVATVLPQGAGYGVDGTGIGLFFSAFMIGLTAVQARYTPFSPRSSEEFSSASRSVKPGLIAAGIVSAWTWAATLLQSSAVAYKYGISGPWWYGAGATIQVLLFAMIAAKLKLNAPYAHTWLEVVGVRWGKTAHLVFMFFGLATNIIVSSMLVLGGSATVTDLTGMSTIAASLLPHPTRCLHLRRRRRNALDAAVRLVRAPLRHLRAYLPDLSCSTHTTVLFAIILVFVFTVYATSPKIGSPARMYELLTAAALKAPVSGNAHGSYITMRSKNGLIFGVINIIGNFATVFQDQAYFQRAIASRPSSTVKAYLLGGLAWCVFILPRFFLPSFTFSCAESESKFSPPNILRFAIPFTLATTLGLAAVALRGDPAMRVLSPADVSAGLPAAAAASALLGKSGAAALLVLLFLAVTSATSAELIAVSSLLTYDVYKRYINPEATEAQILRVSHLMVAFYALVIGLAGLIFFYIGVSMGWLYTFMGVILGSGVAPIALCITWSKANKMGCIVGSVAGFAAGIIAWLVTTSTLNGGVINVVTSGGDFEMLAGNLASIGVGGIIATASSYMWPENYDFESTRAINKPTAAASNSKVEEKEESGNAKDDSRPSMEKKEKTPSVADSFDAVEVDAELDPVALDKAFRFAAWSSLALLLVLIILIPLPLFFASTIYGKGGLTAWVVIGIIWTFLSAFSVVLYPLWESRAAISLIARGIVKDIFARGSGKFVQPSAAPA</sequence>
<dbReference type="OrthoDB" id="6132759at2759"/>
<dbReference type="InterPro" id="IPR038377">
    <property type="entry name" value="Na/Glc_symporter_sf"/>
</dbReference>
<feature type="transmembrane region" description="Helical" evidence="7">
    <location>
        <begin position="348"/>
        <end position="368"/>
    </location>
</feature>
<dbReference type="PROSITE" id="PS50283">
    <property type="entry name" value="NA_SOLUT_SYMP_3"/>
    <property type="match status" value="1"/>
</dbReference>
<dbReference type="Gene3D" id="1.20.1730.10">
    <property type="entry name" value="Sodium/glucose cotransporter"/>
    <property type="match status" value="3"/>
</dbReference>
<feature type="transmembrane region" description="Helical" evidence="7">
    <location>
        <begin position="505"/>
        <end position="524"/>
    </location>
</feature>
<evidence type="ECO:0000313" key="9">
    <source>
        <dbReference type="Proteomes" id="UP000620124"/>
    </source>
</evidence>
<feature type="transmembrane region" description="Helical" evidence="7">
    <location>
        <begin position="216"/>
        <end position="236"/>
    </location>
</feature>
<evidence type="ECO:0000256" key="6">
    <source>
        <dbReference type="SAM" id="MobiDB-lite"/>
    </source>
</evidence>
<protein>
    <submittedName>
        <fullName evidence="8">Urea transporter</fullName>
    </submittedName>
</protein>
<organism evidence="8 9">
    <name type="scientific">Mycena venus</name>
    <dbReference type="NCBI Taxonomy" id="2733690"/>
    <lineage>
        <taxon>Eukaryota</taxon>
        <taxon>Fungi</taxon>
        <taxon>Dikarya</taxon>
        <taxon>Basidiomycota</taxon>
        <taxon>Agaricomycotina</taxon>
        <taxon>Agaricomycetes</taxon>
        <taxon>Agaricomycetidae</taxon>
        <taxon>Agaricales</taxon>
        <taxon>Marasmiineae</taxon>
        <taxon>Mycenaceae</taxon>
        <taxon>Mycena</taxon>
    </lineage>
</organism>
<evidence type="ECO:0000256" key="3">
    <source>
        <dbReference type="ARBA" id="ARBA00022692"/>
    </source>
</evidence>
<dbReference type="InterPro" id="IPR001734">
    <property type="entry name" value="Na/solute_symporter"/>
</dbReference>